<evidence type="ECO:0000313" key="10">
    <source>
        <dbReference type="Proteomes" id="UP000287239"/>
    </source>
</evidence>
<keyword evidence="10" id="KW-1185">Reference proteome</keyword>
<dbReference type="RefSeq" id="WP_126778172.1">
    <property type="nucleotide sequence ID" value="NZ_NGJU01000002.1"/>
</dbReference>
<evidence type="ECO:0000313" key="9">
    <source>
        <dbReference type="EMBL" id="RST97426.1"/>
    </source>
</evidence>
<protein>
    <submittedName>
        <fullName evidence="9">AI-2E family transporter</fullName>
    </submittedName>
</protein>
<evidence type="ECO:0000256" key="5">
    <source>
        <dbReference type="ARBA" id="ARBA00022692"/>
    </source>
</evidence>
<evidence type="ECO:0000256" key="8">
    <source>
        <dbReference type="SAM" id="Phobius"/>
    </source>
</evidence>
<organism evidence="9 10">
    <name type="scientific">Vagococcus salmoninarum</name>
    <dbReference type="NCBI Taxonomy" id="2739"/>
    <lineage>
        <taxon>Bacteria</taxon>
        <taxon>Bacillati</taxon>
        <taxon>Bacillota</taxon>
        <taxon>Bacilli</taxon>
        <taxon>Lactobacillales</taxon>
        <taxon>Enterococcaceae</taxon>
        <taxon>Vagococcus</taxon>
    </lineage>
</organism>
<accession>A0A429ZUJ9</accession>
<name>A0A429ZUJ9_9ENTE</name>
<dbReference type="GO" id="GO:0005886">
    <property type="term" value="C:plasma membrane"/>
    <property type="evidence" value="ECO:0007669"/>
    <property type="project" value="UniProtKB-SubCell"/>
</dbReference>
<dbReference type="PANTHER" id="PTHR21716">
    <property type="entry name" value="TRANSMEMBRANE PROTEIN"/>
    <property type="match status" value="1"/>
</dbReference>
<keyword evidence="3" id="KW-0813">Transport</keyword>
<dbReference type="Pfam" id="PF01594">
    <property type="entry name" value="AI-2E_transport"/>
    <property type="match status" value="1"/>
</dbReference>
<evidence type="ECO:0000256" key="3">
    <source>
        <dbReference type="ARBA" id="ARBA00022448"/>
    </source>
</evidence>
<gene>
    <name evidence="9" type="ORF">CBF35_01805</name>
</gene>
<feature type="transmembrane region" description="Helical" evidence="8">
    <location>
        <begin position="162"/>
        <end position="185"/>
    </location>
</feature>
<comment type="caution">
    <text evidence="9">The sequence shown here is derived from an EMBL/GenBank/DDBJ whole genome shotgun (WGS) entry which is preliminary data.</text>
</comment>
<evidence type="ECO:0000256" key="1">
    <source>
        <dbReference type="ARBA" id="ARBA00004651"/>
    </source>
</evidence>
<keyword evidence="7 8" id="KW-0472">Membrane</keyword>
<feature type="transmembrane region" description="Helical" evidence="8">
    <location>
        <begin position="40"/>
        <end position="58"/>
    </location>
</feature>
<dbReference type="AlphaFoldDB" id="A0A429ZUJ9"/>
<dbReference type="GO" id="GO:0055085">
    <property type="term" value="P:transmembrane transport"/>
    <property type="evidence" value="ECO:0007669"/>
    <property type="project" value="TreeGrafter"/>
</dbReference>
<feature type="transmembrane region" description="Helical" evidence="8">
    <location>
        <begin position="218"/>
        <end position="240"/>
    </location>
</feature>
<feature type="transmembrane region" description="Helical" evidence="8">
    <location>
        <begin position="70"/>
        <end position="95"/>
    </location>
</feature>
<dbReference type="Proteomes" id="UP000287239">
    <property type="component" value="Unassembled WGS sequence"/>
</dbReference>
<proteinExistence type="inferred from homology"/>
<feature type="transmembrane region" description="Helical" evidence="8">
    <location>
        <begin position="271"/>
        <end position="295"/>
    </location>
</feature>
<dbReference type="PANTHER" id="PTHR21716:SF53">
    <property type="entry name" value="PERMEASE PERM-RELATED"/>
    <property type="match status" value="1"/>
</dbReference>
<comment type="similarity">
    <text evidence="2">Belongs to the autoinducer-2 exporter (AI-2E) (TC 2.A.86) family.</text>
</comment>
<feature type="transmembrane region" description="Helical" evidence="8">
    <location>
        <begin position="315"/>
        <end position="345"/>
    </location>
</feature>
<dbReference type="OrthoDB" id="9793390at2"/>
<dbReference type="GeneID" id="98567089"/>
<feature type="transmembrane region" description="Helical" evidence="8">
    <location>
        <begin position="12"/>
        <end position="34"/>
    </location>
</feature>
<evidence type="ECO:0000256" key="4">
    <source>
        <dbReference type="ARBA" id="ARBA00022475"/>
    </source>
</evidence>
<evidence type="ECO:0000256" key="7">
    <source>
        <dbReference type="ARBA" id="ARBA00023136"/>
    </source>
</evidence>
<keyword evidence="5 8" id="KW-0812">Transmembrane</keyword>
<reference evidence="9 10" key="1">
    <citation type="submission" date="2017-05" db="EMBL/GenBank/DDBJ databases">
        <title>Vagococcus spp. assemblies.</title>
        <authorList>
            <person name="Gulvik C.A."/>
        </authorList>
    </citation>
    <scope>NUCLEOTIDE SEQUENCE [LARGE SCALE GENOMIC DNA]</scope>
    <source>
        <strain evidence="9 10">NCFB 2777</strain>
    </source>
</reference>
<keyword evidence="6 8" id="KW-1133">Transmembrane helix</keyword>
<dbReference type="EMBL" id="NGJU01000002">
    <property type="protein sequence ID" value="RST97426.1"/>
    <property type="molecule type" value="Genomic_DNA"/>
</dbReference>
<dbReference type="InterPro" id="IPR002549">
    <property type="entry name" value="AI-2E-like"/>
</dbReference>
<evidence type="ECO:0000256" key="2">
    <source>
        <dbReference type="ARBA" id="ARBA00009773"/>
    </source>
</evidence>
<comment type="subcellular location">
    <subcellularLocation>
        <location evidence="1">Cell membrane</location>
        <topology evidence="1">Multi-pass membrane protein</topology>
    </subcellularLocation>
</comment>
<sequence length="361" mass="40327">MNSQFKESRLYFWTVQILLIIIGVFLLSRMPFILLPIKKVFSAIVGPVLIAVFLFYVLKPLIRFFEKKGIHRLISFSLSLLLLICFISLSVISLLPQLVDQFVALSQMIPEYSSQFSQWLNQVDLPKSLGGFNVQEQLNQMNLTISNLLNFTIISLTNSLSVFASFLMTFLISLFTVPFILFFMFKDGDHFLKALSVFFPKKIKSELEIVCREIDEVLSAYITSTILDALLIGILSFALFTILGQPYALLLGVFCGVTNIIPYLGPFIGAVPALLIACFISGWQVLWTAVGLFIIQQLDANLIKPFLMAKSLSIHPLTIILILIGAGSIGGIIGMIICIPLYGIVKVIVLNSRRLYLAAIK</sequence>
<feature type="transmembrane region" description="Helical" evidence="8">
    <location>
        <begin position="246"/>
        <end position="264"/>
    </location>
</feature>
<keyword evidence="4" id="KW-1003">Cell membrane</keyword>
<evidence type="ECO:0000256" key="6">
    <source>
        <dbReference type="ARBA" id="ARBA00022989"/>
    </source>
</evidence>